<protein>
    <submittedName>
        <fullName evidence="1">Uncharacterized protein</fullName>
    </submittedName>
</protein>
<dbReference type="Proteomes" id="UP000193920">
    <property type="component" value="Unassembled WGS sequence"/>
</dbReference>
<sequence length="101" mass="11746">MVIIKNSLYKILYVPGLIYENFPYDVPIISGIKEGISSLILVGYNIGILCPQIRNCDIYRNSQAILIRQNELNINDYFEKITKYFFDYGSKIENIYSIHLS</sequence>
<evidence type="ECO:0000313" key="1">
    <source>
        <dbReference type="EMBL" id="ORX96082.1"/>
    </source>
</evidence>
<comment type="caution">
    <text evidence="1">The sequence shown here is derived from an EMBL/GenBank/DDBJ whole genome shotgun (WGS) entry which is preliminary data.</text>
</comment>
<reference evidence="1 2" key="1">
    <citation type="submission" date="2016-08" db="EMBL/GenBank/DDBJ databases">
        <title>A Parts List for Fungal Cellulosomes Revealed by Comparative Genomics.</title>
        <authorList>
            <consortium name="DOE Joint Genome Institute"/>
            <person name="Haitjema C.H."/>
            <person name="Gilmore S.P."/>
            <person name="Henske J.K."/>
            <person name="Solomon K.V."/>
            <person name="De Groot R."/>
            <person name="Kuo A."/>
            <person name="Mondo S.J."/>
            <person name="Salamov A.A."/>
            <person name="Labutti K."/>
            <person name="Zhao Z."/>
            <person name="Chiniquy J."/>
            <person name="Barry K."/>
            <person name="Brewer H.M."/>
            <person name="Purvine S.O."/>
            <person name="Wright A.T."/>
            <person name="Boxma B."/>
            <person name="Van Alen T."/>
            <person name="Hackstein J.H."/>
            <person name="Baker S.E."/>
            <person name="Grigoriev I.V."/>
            <person name="O'Malley M.A."/>
        </authorList>
    </citation>
    <scope>NUCLEOTIDE SEQUENCE [LARGE SCALE GENOMIC DNA]</scope>
    <source>
        <strain evidence="1 2">G1</strain>
    </source>
</reference>
<dbReference type="EMBL" id="MCOG01000632">
    <property type="protein sequence ID" value="ORX96082.1"/>
    <property type="molecule type" value="Genomic_DNA"/>
</dbReference>
<name>A0A1Y1YDK9_9FUNG</name>
<dbReference type="AlphaFoldDB" id="A0A1Y1YDK9"/>
<evidence type="ECO:0000313" key="2">
    <source>
        <dbReference type="Proteomes" id="UP000193920"/>
    </source>
</evidence>
<accession>A0A1Y1YDK9</accession>
<proteinExistence type="predicted"/>
<organism evidence="1 2">
    <name type="scientific">Neocallimastix californiae</name>
    <dbReference type="NCBI Taxonomy" id="1754190"/>
    <lineage>
        <taxon>Eukaryota</taxon>
        <taxon>Fungi</taxon>
        <taxon>Fungi incertae sedis</taxon>
        <taxon>Chytridiomycota</taxon>
        <taxon>Chytridiomycota incertae sedis</taxon>
        <taxon>Neocallimastigomycetes</taxon>
        <taxon>Neocallimastigales</taxon>
        <taxon>Neocallimastigaceae</taxon>
        <taxon>Neocallimastix</taxon>
    </lineage>
</organism>
<keyword evidence="2" id="KW-1185">Reference proteome</keyword>
<gene>
    <name evidence="1" type="ORF">LY90DRAFT_520238</name>
</gene>